<organism evidence="2 3">
    <name type="scientific">Parasutterella muris</name>
    <dbReference type="NCBI Taxonomy" id="2565572"/>
    <lineage>
        <taxon>Bacteria</taxon>
        <taxon>Pseudomonadati</taxon>
        <taxon>Pseudomonadota</taxon>
        <taxon>Betaproteobacteria</taxon>
        <taxon>Burkholderiales</taxon>
        <taxon>Sutterellaceae</taxon>
        <taxon>Parasutterella</taxon>
    </lineage>
</organism>
<evidence type="ECO:0000313" key="2">
    <source>
        <dbReference type="EMBL" id="MVX55774.1"/>
    </source>
</evidence>
<dbReference type="InterPro" id="IPR004513">
    <property type="entry name" value="FtsX"/>
</dbReference>
<dbReference type="AlphaFoldDB" id="A0A6L6YEF3"/>
<dbReference type="Proteomes" id="UP000472580">
    <property type="component" value="Unassembled WGS sequence"/>
</dbReference>
<feature type="transmembrane region" description="Helical" evidence="1">
    <location>
        <begin position="156"/>
        <end position="177"/>
    </location>
</feature>
<dbReference type="OrthoDB" id="9966545at2"/>
<dbReference type="GO" id="GO:0051301">
    <property type="term" value="P:cell division"/>
    <property type="evidence" value="ECO:0007669"/>
    <property type="project" value="InterPro"/>
</dbReference>
<dbReference type="RefSeq" id="WP_160334209.1">
    <property type="nucleotide sequence ID" value="NZ_CALPCR010000015.1"/>
</dbReference>
<proteinExistence type="predicted"/>
<name>A0A6L6YEF3_9BURK</name>
<feature type="transmembrane region" description="Helical" evidence="1">
    <location>
        <begin position="210"/>
        <end position="235"/>
    </location>
</feature>
<keyword evidence="3" id="KW-1185">Reference proteome</keyword>
<dbReference type="GO" id="GO:0016020">
    <property type="term" value="C:membrane"/>
    <property type="evidence" value="ECO:0007669"/>
    <property type="project" value="InterPro"/>
</dbReference>
<feature type="transmembrane region" description="Helical" evidence="1">
    <location>
        <begin position="20"/>
        <end position="44"/>
    </location>
</feature>
<dbReference type="EMBL" id="WSRP01000002">
    <property type="protein sequence ID" value="MVX55774.1"/>
    <property type="molecule type" value="Genomic_DNA"/>
</dbReference>
<feature type="transmembrane region" description="Helical" evidence="1">
    <location>
        <begin position="255"/>
        <end position="278"/>
    </location>
</feature>
<keyword evidence="1" id="KW-0812">Transmembrane</keyword>
<dbReference type="PANTHER" id="PTHR47755">
    <property type="entry name" value="CELL DIVISION PROTEIN FTSX"/>
    <property type="match status" value="1"/>
</dbReference>
<accession>A0A6L6YEF3</accession>
<reference evidence="2 3" key="1">
    <citation type="submission" date="2019-12" db="EMBL/GenBank/DDBJ databases">
        <title>Microbes associate with the intestines of laboratory mice.</title>
        <authorList>
            <person name="Navarre W."/>
            <person name="Wong E."/>
        </authorList>
    </citation>
    <scope>NUCLEOTIDE SEQUENCE [LARGE SCALE GENOMIC DNA]</scope>
    <source>
        <strain evidence="2 3">NM82_D38</strain>
    </source>
</reference>
<comment type="caution">
    <text evidence="2">The sequence shown here is derived from an EMBL/GenBank/DDBJ whole genome shotgun (WGS) entry which is preliminary data.</text>
</comment>
<dbReference type="PANTHER" id="PTHR47755:SF1">
    <property type="entry name" value="CELL DIVISION PROTEIN FTSX"/>
    <property type="match status" value="1"/>
</dbReference>
<evidence type="ECO:0000256" key="1">
    <source>
        <dbReference type="SAM" id="Phobius"/>
    </source>
</evidence>
<sequence>MISTAERAKRSLKTGKRTFFLVVAILSLAFCLLGQMVLSFYSFYQAHRGVMGDEATIFIDPTLNDKETEKLVQKIQSLTPASSMREIQPADVLEKDILKLVEARKKVPLILALQFPADVSVSEMREHAADIKKMKGVEAVTANFEWIEKRHTLREAIALGIIALAVPTVLLVAMLIVQSSLRLRSFMSDEQRLFGMLGASRFSICAPQMLVAFWASLLSCLFGSMLLALSLWGSIPLLEEAFEVKLLADVQTCAAVIALIALMTIFATVFSSMVAASLTKPLKF</sequence>
<keyword evidence="1" id="KW-1133">Transmembrane helix</keyword>
<gene>
    <name evidence="2" type="ORF">E5987_00950</name>
</gene>
<protein>
    <submittedName>
        <fullName evidence="2">ABC transporter permease</fullName>
    </submittedName>
</protein>
<keyword evidence="1" id="KW-0472">Membrane</keyword>
<evidence type="ECO:0000313" key="3">
    <source>
        <dbReference type="Proteomes" id="UP000472580"/>
    </source>
</evidence>